<feature type="compositionally biased region" description="Basic and acidic residues" evidence="1">
    <location>
        <begin position="82"/>
        <end position="91"/>
    </location>
</feature>
<feature type="transmembrane region" description="Helical" evidence="2">
    <location>
        <begin position="12"/>
        <end position="32"/>
    </location>
</feature>
<keyword evidence="4" id="KW-1185">Reference proteome</keyword>
<dbReference type="GeneID" id="38114525"/>
<feature type="region of interest" description="Disordered" evidence="1">
    <location>
        <begin position="66"/>
        <end position="91"/>
    </location>
</feature>
<accession>A0A3D8SBV2</accession>
<dbReference type="Proteomes" id="UP000256690">
    <property type="component" value="Unassembled WGS sequence"/>
</dbReference>
<gene>
    <name evidence="3" type="ORF">DSM5745_04155</name>
</gene>
<dbReference type="OrthoDB" id="8062037at2759"/>
<keyword evidence="2" id="KW-0812">Transmembrane</keyword>
<proteinExistence type="predicted"/>
<reference evidence="3 4" key="1">
    <citation type="journal article" date="2018" name="IMA Fungus">
        <title>IMA Genome-F 9: Draft genome sequence of Annulohypoxylon stygium, Aspergillus mulundensis, Berkeleyomyces basicola (syn. Thielaviopsis basicola), Ceratocystis smalleyi, two Cercospora beticola strains, Coleophoma cylindrospora, Fusarium fracticaudum, Phialophora cf. hyalina, and Morchella septimelata.</title>
        <authorList>
            <person name="Wingfield B.D."/>
            <person name="Bills G.F."/>
            <person name="Dong Y."/>
            <person name="Huang W."/>
            <person name="Nel W.J."/>
            <person name="Swalarsk-Parry B.S."/>
            <person name="Vaghefi N."/>
            <person name="Wilken P.M."/>
            <person name="An Z."/>
            <person name="de Beer Z.W."/>
            <person name="De Vos L."/>
            <person name="Chen L."/>
            <person name="Duong T.A."/>
            <person name="Gao Y."/>
            <person name="Hammerbacher A."/>
            <person name="Kikkert J.R."/>
            <person name="Li Y."/>
            <person name="Li H."/>
            <person name="Li K."/>
            <person name="Li Q."/>
            <person name="Liu X."/>
            <person name="Ma X."/>
            <person name="Naidoo K."/>
            <person name="Pethybridge S.J."/>
            <person name="Sun J."/>
            <person name="Steenkamp E.T."/>
            <person name="van der Nest M.A."/>
            <person name="van Wyk S."/>
            <person name="Wingfield M.J."/>
            <person name="Xiong C."/>
            <person name="Yue Q."/>
            <person name="Zhang X."/>
        </authorList>
    </citation>
    <scope>NUCLEOTIDE SEQUENCE [LARGE SCALE GENOMIC DNA]</scope>
    <source>
        <strain evidence="3 4">DSM 5745</strain>
    </source>
</reference>
<evidence type="ECO:0000256" key="1">
    <source>
        <dbReference type="SAM" id="MobiDB-lite"/>
    </source>
</evidence>
<dbReference type="EMBL" id="PVWQ01000004">
    <property type="protein sequence ID" value="RDW83829.1"/>
    <property type="molecule type" value="Genomic_DNA"/>
</dbReference>
<name>A0A3D8SBV2_9EURO</name>
<protein>
    <submittedName>
        <fullName evidence="3">Uncharacterized protein</fullName>
    </submittedName>
</protein>
<dbReference type="AlphaFoldDB" id="A0A3D8SBV2"/>
<dbReference type="STRING" id="1810919.A0A3D8SBV2"/>
<sequence>MAGSATSKNLIAVIIGAVLLFGAISVLPIVIMRRHRRRAAQRHANELAALQANGCMRQVSVQRWLEQQRQHPAQTQTPDNDTLERYAGESW</sequence>
<organism evidence="3 4">
    <name type="scientific">Aspergillus mulundensis</name>
    <dbReference type="NCBI Taxonomy" id="1810919"/>
    <lineage>
        <taxon>Eukaryota</taxon>
        <taxon>Fungi</taxon>
        <taxon>Dikarya</taxon>
        <taxon>Ascomycota</taxon>
        <taxon>Pezizomycotina</taxon>
        <taxon>Eurotiomycetes</taxon>
        <taxon>Eurotiomycetidae</taxon>
        <taxon>Eurotiales</taxon>
        <taxon>Aspergillaceae</taxon>
        <taxon>Aspergillus</taxon>
        <taxon>Aspergillus subgen. Nidulantes</taxon>
    </lineage>
</organism>
<dbReference type="RefSeq" id="XP_026605167.1">
    <property type="nucleotide sequence ID" value="XM_026746171.1"/>
</dbReference>
<feature type="compositionally biased region" description="Polar residues" evidence="1">
    <location>
        <begin position="66"/>
        <end position="80"/>
    </location>
</feature>
<keyword evidence="2" id="KW-0472">Membrane</keyword>
<keyword evidence="2" id="KW-1133">Transmembrane helix</keyword>
<evidence type="ECO:0000313" key="4">
    <source>
        <dbReference type="Proteomes" id="UP000256690"/>
    </source>
</evidence>
<evidence type="ECO:0000256" key="2">
    <source>
        <dbReference type="SAM" id="Phobius"/>
    </source>
</evidence>
<comment type="caution">
    <text evidence="3">The sequence shown here is derived from an EMBL/GenBank/DDBJ whole genome shotgun (WGS) entry which is preliminary data.</text>
</comment>
<evidence type="ECO:0000313" key="3">
    <source>
        <dbReference type="EMBL" id="RDW83829.1"/>
    </source>
</evidence>